<feature type="region of interest" description="Disordered" evidence="8">
    <location>
        <begin position="364"/>
        <end position="397"/>
    </location>
</feature>
<evidence type="ECO:0000256" key="8">
    <source>
        <dbReference type="SAM" id="MobiDB-lite"/>
    </source>
</evidence>
<sequence length="397" mass="45139">MAGSEKEEEVDVEMRSSSSLLDPETLFLISNQNTGNEWEVFKENVRPLKRGRNVNLLNHSLKSLTDHQIKKSLLHNRRRLIEAIDDYKGDDPLHPWLQCIKWVQESFPSAGDSSGLLLIYEQCVRTFWHSHRYKDDLRYLKVWLLYAENCADAQVIYNFLEANGIGQTHAAFYIAYALHMESKSKLKIANEVFNLGIARKARPIKKLEAVYKSFLSRSINKSGPTIEESMDDHVQVRSFGTVLATGEARRQIGVHSDLPRKKGKQEKTSHASLSIYKDENLSIPSSHQAESSKPEMMLWNTLGTRAERNKENNAIPSKWTKDKIPQRPVSRSMAAASSVSIEVFVDEEFAESAAMANEGGKSAMLQLRKGENKDLKKETELLKENPLRNFPPSSLPR</sequence>
<organism evidence="10 11">
    <name type="scientific">Stephania yunnanensis</name>
    <dbReference type="NCBI Taxonomy" id="152371"/>
    <lineage>
        <taxon>Eukaryota</taxon>
        <taxon>Viridiplantae</taxon>
        <taxon>Streptophyta</taxon>
        <taxon>Embryophyta</taxon>
        <taxon>Tracheophyta</taxon>
        <taxon>Spermatophyta</taxon>
        <taxon>Magnoliopsida</taxon>
        <taxon>Ranunculales</taxon>
        <taxon>Menispermaceae</taxon>
        <taxon>Menispermoideae</taxon>
        <taxon>Cissampelideae</taxon>
        <taxon>Stephania</taxon>
    </lineage>
</organism>
<evidence type="ECO:0000256" key="7">
    <source>
        <dbReference type="ARBA" id="ARBA00023328"/>
    </source>
</evidence>
<dbReference type="Gene3D" id="1.25.40.430">
    <property type="match status" value="1"/>
</dbReference>
<name>A0AAP0L685_9MAGN</name>
<reference evidence="10 11" key="1">
    <citation type="submission" date="2024-01" db="EMBL/GenBank/DDBJ databases">
        <title>Genome assemblies of Stephania.</title>
        <authorList>
            <person name="Yang L."/>
        </authorList>
    </citation>
    <scope>NUCLEOTIDE SEQUENCE [LARGE SCALE GENOMIC DNA]</scope>
    <source>
        <strain evidence="10">YNDBR</strain>
        <tissue evidence="10">Leaf</tissue>
    </source>
</reference>
<dbReference type="AlphaFoldDB" id="A0AAP0L685"/>
<evidence type="ECO:0000256" key="2">
    <source>
        <dbReference type="ARBA" id="ARBA00004629"/>
    </source>
</evidence>
<dbReference type="Pfam" id="PF08311">
    <property type="entry name" value="Mad3_BUB1_I"/>
    <property type="match status" value="1"/>
</dbReference>
<evidence type="ECO:0000259" key="9">
    <source>
        <dbReference type="PROSITE" id="PS51489"/>
    </source>
</evidence>
<dbReference type="SMART" id="SM00777">
    <property type="entry name" value="Mad3_BUB1_I"/>
    <property type="match status" value="1"/>
</dbReference>
<keyword evidence="3" id="KW-0158">Chromosome</keyword>
<feature type="compositionally biased region" description="Basic and acidic residues" evidence="8">
    <location>
        <begin position="368"/>
        <end position="386"/>
    </location>
</feature>
<dbReference type="PROSITE" id="PS51489">
    <property type="entry name" value="BUB1_N"/>
    <property type="match status" value="1"/>
</dbReference>
<dbReference type="PANTHER" id="PTHR14030:SF19">
    <property type="entry name" value="MITOTIC SPINDLE CHECKPOINT PROTEIN BUBR1"/>
    <property type="match status" value="1"/>
</dbReference>
<comment type="caution">
    <text evidence="10">The sequence shown here is derived from an EMBL/GenBank/DDBJ whole genome shotgun (WGS) entry which is preliminary data.</text>
</comment>
<keyword evidence="11" id="KW-1185">Reference proteome</keyword>
<dbReference type="Proteomes" id="UP001420932">
    <property type="component" value="Unassembled WGS sequence"/>
</dbReference>
<dbReference type="GO" id="GO:0005634">
    <property type="term" value="C:nucleus"/>
    <property type="evidence" value="ECO:0007669"/>
    <property type="project" value="UniProtKB-SubCell"/>
</dbReference>
<keyword evidence="6" id="KW-0131">Cell cycle</keyword>
<comment type="subcellular location">
    <subcellularLocation>
        <location evidence="2">Chromosome</location>
        <location evidence="2">Centromere</location>
        <location evidence="2">Kinetochore</location>
    </subcellularLocation>
    <subcellularLocation>
        <location evidence="1">Nucleus</location>
    </subcellularLocation>
</comment>
<gene>
    <name evidence="10" type="ORF">Syun_005697</name>
</gene>
<feature type="domain" description="BUB1 N-terminal" evidence="9">
    <location>
        <begin position="80"/>
        <end position="238"/>
    </location>
</feature>
<dbReference type="InterPro" id="IPR015661">
    <property type="entry name" value="Bub1/Mad3"/>
</dbReference>
<dbReference type="GO" id="GO:0051754">
    <property type="term" value="P:meiotic sister chromatid cohesion, centromeric"/>
    <property type="evidence" value="ECO:0007669"/>
    <property type="project" value="TreeGrafter"/>
</dbReference>
<proteinExistence type="predicted"/>
<evidence type="ECO:0000313" key="10">
    <source>
        <dbReference type="EMBL" id="KAK9164795.1"/>
    </source>
</evidence>
<keyword evidence="4" id="KW-0995">Kinetochore</keyword>
<evidence type="ECO:0000313" key="11">
    <source>
        <dbReference type="Proteomes" id="UP001420932"/>
    </source>
</evidence>
<keyword evidence="5" id="KW-0539">Nucleus</keyword>
<dbReference type="InterPro" id="IPR013212">
    <property type="entry name" value="Mad3/Bub1_I"/>
</dbReference>
<evidence type="ECO:0000256" key="6">
    <source>
        <dbReference type="ARBA" id="ARBA00023306"/>
    </source>
</evidence>
<evidence type="ECO:0000256" key="4">
    <source>
        <dbReference type="ARBA" id="ARBA00022838"/>
    </source>
</evidence>
<evidence type="ECO:0000256" key="5">
    <source>
        <dbReference type="ARBA" id="ARBA00023242"/>
    </source>
</evidence>
<evidence type="ECO:0000256" key="3">
    <source>
        <dbReference type="ARBA" id="ARBA00022454"/>
    </source>
</evidence>
<dbReference type="GO" id="GO:0004672">
    <property type="term" value="F:protein kinase activity"/>
    <property type="evidence" value="ECO:0007669"/>
    <property type="project" value="TreeGrafter"/>
</dbReference>
<dbReference type="GO" id="GO:0000776">
    <property type="term" value="C:kinetochore"/>
    <property type="evidence" value="ECO:0007669"/>
    <property type="project" value="UniProtKB-KW"/>
</dbReference>
<dbReference type="FunFam" id="1.25.40.430:FF:000004">
    <property type="entry name" value="Mitotic spindle checkpoint protein BUBR1"/>
    <property type="match status" value="1"/>
</dbReference>
<dbReference type="EMBL" id="JBBNAF010000002">
    <property type="protein sequence ID" value="KAK9164795.1"/>
    <property type="molecule type" value="Genomic_DNA"/>
</dbReference>
<keyword evidence="7" id="KW-0137">Centromere</keyword>
<protein>
    <recommendedName>
        <fullName evidence="9">BUB1 N-terminal domain-containing protein</fullName>
    </recommendedName>
</protein>
<dbReference type="PANTHER" id="PTHR14030">
    <property type="entry name" value="MITOTIC CHECKPOINT SERINE/THREONINE-PROTEIN KINASE BUB1"/>
    <property type="match status" value="1"/>
</dbReference>
<evidence type="ECO:0000256" key="1">
    <source>
        <dbReference type="ARBA" id="ARBA00004123"/>
    </source>
</evidence>
<dbReference type="GO" id="GO:0007094">
    <property type="term" value="P:mitotic spindle assembly checkpoint signaling"/>
    <property type="evidence" value="ECO:0007669"/>
    <property type="project" value="InterPro"/>
</dbReference>
<accession>A0AAP0L685</accession>